<name>A0ABU6QEK0_9FABA</name>
<accession>A0ABU6QEK0</accession>
<evidence type="ECO:0000313" key="2">
    <source>
        <dbReference type="EMBL" id="MED6109916.1"/>
    </source>
</evidence>
<evidence type="ECO:0000256" key="1">
    <source>
        <dbReference type="SAM" id="MobiDB-lite"/>
    </source>
</evidence>
<keyword evidence="3" id="KW-1185">Reference proteome</keyword>
<comment type="caution">
    <text evidence="2">The sequence shown here is derived from an EMBL/GenBank/DDBJ whole genome shotgun (WGS) entry which is preliminary data.</text>
</comment>
<evidence type="ECO:0008006" key="4">
    <source>
        <dbReference type="Google" id="ProtNLM"/>
    </source>
</evidence>
<feature type="compositionally biased region" description="Polar residues" evidence="1">
    <location>
        <begin position="83"/>
        <end position="122"/>
    </location>
</feature>
<reference evidence="2 3" key="1">
    <citation type="journal article" date="2023" name="Plants (Basel)">
        <title>Bridging the Gap: Combining Genomics and Transcriptomics Approaches to Understand Stylosanthes scabra, an Orphan Legume from the Brazilian Caatinga.</title>
        <authorList>
            <person name="Ferreira-Neto J.R.C."/>
            <person name="da Silva M.D."/>
            <person name="Binneck E."/>
            <person name="de Melo N.F."/>
            <person name="da Silva R.H."/>
            <person name="de Melo A.L.T.M."/>
            <person name="Pandolfi V."/>
            <person name="Bustamante F.O."/>
            <person name="Brasileiro-Vidal A.C."/>
            <person name="Benko-Iseppon A.M."/>
        </authorList>
    </citation>
    <scope>NUCLEOTIDE SEQUENCE [LARGE SCALE GENOMIC DNA]</scope>
    <source>
        <tissue evidence="2">Leaves</tissue>
    </source>
</reference>
<protein>
    <recommendedName>
        <fullName evidence="4">Transposase MuDR plant domain-containing protein</fullName>
    </recommendedName>
</protein>
<gene>
    <name evidence="2" type="ORF">PIB30_037999</name>
</gene>
<dbReference type="Proteomes" id="UP001341840">
    <property type="component" value="Unassembled WGS sequence"/>
</dbReference>
<proteinExistence type="predicted"/>
<sequence length="223" mass="25048">MYEATENDGDEIEVFTKHPISVPVVAEVCVPDAGVTNDSPPITPSKGRKKVRARRTPILNKAHFPKRSLLLGEESAVPLTNHAPFSSSKVHTAGSESTQPQNLNKRSSGSNRMPNSSEVPSNELFTQYVPIPQHCYESEELNSIASDDDNQPHVFPQGNPDAPTREIRLKLEMEFETIKAFQKVVRKFNIHLGRNIFFPRVDSEKCKAICDSENCPWQIYYAK</sequence>
<feature type="region of interest" description="Disordered" evidence="1">
    <location>
        <begin position="82"/>
        <end position="122"/>
    </location>
</feature>
<evidence type="ECO:0000313" key="3">
    <source>
        <dbReference type="Proteomes" id="UP001341840"/>
    </source>
</evidence>
<organism evidence="2 3">
    <name type="scientific">Stylosanthes scabra</name>
    <dbReference type="NCBI Taxonomy" id="79078"/>
    <lineage>
        <taxon>Eukaryota</taxon>
        <taxon>Viridiplantae</taxon>
        <taxon>Streptophyta</taxon>
        <taxon>Embryophyta</taxon>
        <taxon>Tracheophyta</taxon>
        <taxon>Spermatophyta</taxon>
        <taxon>Magnoliopsida</taxon>
        <taxon>eudicotyledons</taxon>
        <taxon>Gunneridae</taxon>
        <taxon>Pentapetalae</taxon>
        <taxon>rosids</taxon>
        <taxon>fabids</taxon>
        <taxon>Fabales</taxon>
        <taxon>Fabaceae</taxon>
        <taxon>Papilionoideae</taxon>
        <taxon>50 kb inversion clade</taxon>
        <taxon>dalbergioids sensu lato</taxon>
        <taxon>Dalbergieae</taxon>
        <taxon>Pterocarpus clade</taxon>
        <taxon>Stylosanthes</taxon>
    </lineage>
</organism>
<dbReference type="EMBL" id="JASCZI010000194">
    <property type="protein sequence ID" value="MED6109916.1"/>
    <property type="molecule type" value="Genomic_DNA"/>
</dbReference>